<evidence type="ECO:0000256" key="1">
    <source>
        <dbReference type="ARBA" id="ARBA00004202"/>
    </source>
</evidence>
<dbReference type="EMBL" id="JAKJSC010000001">
    <property type="protein sequence ID" value="MDE5418641.1"/>
    <property type="molecule type" value="Genomic_DNA"/>
</dbReference>
<dbReference type="InterPro" id="IPR043149">
    <property type="entry name" value="TagF_N"/>
</dbReference>
<evidence type="ECO:0000256" key="6">
    <source>
        <dbReference type="ARBA" id="ARBA00023136"/>
    </source>
</evidence>
<dbReference type="Gene3D" id="3.40.50.12580">
    <property type="match status" value="1"/>
</dbReference>
<dbReference type="SUPFAM" id="SSF53756">
    <property type="entry name" value="UDP-Glycosyltransferase/glycogen phosphorylase"/>
    <property type="match status" value="1"/>
</dbReference>
<dbReference type="Pfam" id="PF04464">
    <property type="entry name" value="Glyphos_transf"/>
    <property type="match status" value="1"/>
</dbReference>
<keyword evidence="4" id="KW-0808">Transferase</keyword>
<dbReference type="Proteomes" id="UP001528920">
    <property type="component" value="Unassembled WGS sequence"/>
</dbReference>
<evidence type="ECO:0000256" key="3">
    <source>
        <dbReference type="ARBA" id="ARBA00022475"/>
    </source>
</evidence>
<dbReference type="PANTHER" id="PTHR37316:SF3">
    <property type="entry name" value="TEICHOIC ACID GLYCEROL-PHOSPHATE TRANSFERASE"/>
    <property type="match status" value="1"/>
</dbReference>
<feature type="transmembrane region" description="Helical" evidence="7">
    <location>
        <begin position="14"/>
        <end position="35"/>
    </location>
</feature>
<keyword evidence="7" id="KW-0812">Transmembrane</keyword>
<evidence type="ECO:0000313" key="9">
    <source>
        <dbReference type="Proteomes" id="UP001528920"/>
    </source>
</evidence>
<keyword evidence="5" id="KW-0777">Teichoic acid biosynthesis</keyword>
<keyword evidence="7" id="KW-1133">Transmembrane helix</keyword>
<protein>
    <submittedName>
        <fullName evidence="8">CDP-glycerol glycerophosphotransferase family protein</fullName>
    </submittedName>
</protein>
<comment type="similarity">
    <text evidence="2">Belongs to the CDP-glycerol glycerophosphotransferase family.</text>
</comment>
<organism evidence="8 9">
    <name type="scientific">Paralabilibaculum antarcticum</name>
    <dbReference type="NCBI Taxonomy" id="2912572"/>
    <lineage>
        <taxon>Bacteria</taxon>
        <taxon>Pseudomonadati</taxon>
        <taxon>Bacteroidota</taxon>
        <taxon>Bacteroidia</taxon>
        <taxon>Marinilabiliales</taxon>
        <taxon>Marinifilaceae</taxon>
        <taxon>Paralabilibaculum</taxon>
    </lineage>
</organism>
<dbReference type="RefSeq" id="WP_275109967.1">
    <property type="nucleotide sequence ID" value="NZ_JAKJSC010000001.1"/>
</dbReference>
<keyword evidence="3" id="KW-1003">Cell membrane</keyword>
<dbReference type="InterPro" id="IPR043148">
    <property type="entry name" value="TagF_C"/>
</dbReference>
<comment type="subcellular location">
    <subcellularLocation>
        <location evidence="1">Cell membrane</location>
        <topology evidence="1">Peripheral membrane protein</topology>
    </subcellularLocation>
</comment>
<dbReference type="PANTHER" id="PTHR37316">
    <property type="entry name" value="TEICHOIC ACID GLYCEROL-PHOSPHATE PRIMASE"/>
    <property type="match status" value="1"/>
</dbReference>
<sequence>MINKDSIVRRFINFIQKIIFLHLVVFCLRNFYFLFEKLLRKDKNVALFFLTEEFYYDNSKYLFEYMREKNDFNSILFTANKDLYKEVNEKFPGEVTYAWSMKALKLFLRTKNVIISYGTSAAVFFPYYLHEKCKNIIYLGHGTPVKQIGYQTPVWNKFGKSYQLQSYSYLTACSDIECLMLASGFRVSLNQIWISGMPRYDYLLSENNKNTNLLQEHPYLNKKVILYAPTWRDGKLTEFFPFEDYTPDQLQKFLEINDAYLLIRGHKESVKRKSIKKDTALFNLDRVKKAEQDKFPDVTQLLPFVDILITDYSSILVDFLLLDKPMCFIPYDLAEYKSYQGILLDYERNTPGKKFTSMKELTSGLQDYIENPNQDQEWRQTVCRTYHQFKDQENCLRIYKNIVSLK</sequence>
<dbReference type="InterPro" id="IPR051612">
    <property type="entry name" value="Teichoic_Acid_Biosynth"/>
</dbReference>
<keyword evidence="6 7" id="KW-0472">Membrane</keyword>
<dbReference type="Gene3D" id="3.40.50.11820">
    <property type="match status" value="1"/>
</dbReference>
<name>A0ABT5VT88_9BACT</name>
<evidence type="ECO:0000313" key="8">
    <source>
        <dbReference type="EMBL" id="MDE5418641.1"/>
    </source>
</evidence>
<keyword evidence="9" id="KW-1185">Reference proteome</keyword>
<dbReference type="InterPro" id="IPR007554">
    <property type="entry name" value="Glycerophosphate_synth"/>
</dbReference>
<evidence type="ECO:0000256" key="2">
    <source>
        <dbReference type="ARBA" id="ARBA00010488"/>
    </source>
</evidence>
<accession>A0ABT5VT88</accession>
<comment type="caution">
    <text evidence="8">The sequence shown here is derived from an EMBL/GenBank/DDBJ whole genome shotgun (WGS) entry which is preliminary data.</text>
</comment>
<evidence type="ECO:0000256" key="5">
    <source>
        <dbReference type="ARBA" id="ARBA00022944"/>
    </source>
</evidence>
<evidence type="ECO:0000256" key="7">
    <source>
        <dbReference type="SAM" id="Phobius"/>
    </source>
</evidence>
<proteinExistence type="inferred from homology"/>
<evidence type="ECO:0000256" key="4">
    <source>
        <dbReference type="ARBA" id="ARBA00022679"/>
    </source>
</evidence>
<gene>
    <name evidence="8" type="ORF">L3049_11545</name>
</gene>
<reference evidence="8 9" key="1">
    <citation type="submission" date="2022-01" db="EMBL/GenBank/DDBJ databases">
        <title>Labilibaculum sp. nov, a marine bacterium isolated from Antarctica.</title>
        <authorList>
            <person name="Dai W."/>
        </authorList>
    </citation>
    <scope>NUCLEOTIDE SEQUENCE [LARGE SCALE GENOMIC DNA]</scope>
    <source>
        <strain evidence="8 9">DW002</strain>
    </source>
</reference>